<evidence type="ECO:0000256" key="2">
    <source>
        <dbReference type="ARBA" id="ARBA00005988"/>
    </source>
</evidence>
<evidence type="ECO:0000256" key="3">
    <source>
        <dbReference type="ARBA" id="ARBA00022645"/>
    </source>
</evidence>
<dbReference type="Gene3D" id="3.40.630.10">
    <property type="entry name" value="Zn peptidases"/>
    <property type="match status" value="1"/>
</dbReference>
<keyword evidence="15" id="KW-1185">Reference proteome</keyword>
<proteinExistence type="inferred from homology"/>
<accession>A0ABN8I9K3</accession>
<comment type="similarity">
    <text evidence="2 11">Belongs to the peptidase M14 family.</text>
</comment>
<dbReference type="InterPro" id="IPR036990">
    <property type="entry name" value="M14A-like_propep"/>
</dbReference>
<evidence type="ECO:0000256" key="1">
    <source>
        <dbReference type="ARBA" id="ARBA00001947"/>
    </source>
</evidence>
<feature type="non-terminal residue" evidence="14">
    <location>
        <position position="435"/>
    </location>
</feature>
<dbReference type="Proteomes" id="UP000837857">
    <property type="component" value="Chromosome 20"/>
</dbReference>
<dbReference type="Pfam" id="PF02244">
    <property type="entry name" value="Propep_M14"/>
    <property type="match status" value="1"/>
</dbReference>
<dbReference type="InterPro" id="IPR000834">
    <property type="entry name" value="Peptidase_M14"/>
</dbReference>
<evidence type="ECO:0000256" key="7">
    <source>
        <dbReference type="ARBA" id="ARBA00022801"/>
    </source>
</evidence>
<evidence type="ECO:0000313" key="14">
    <source>
        <dbReference type="EMBL" id="CAH2051563.1"/>
    </source>
</evidence>
<keyword evidence="10" id="KW-1015">Disulfide bond</keyword>
<reference evidence="14" key="1">
    <citation type="submission" date="2022-03" db="EMBL/GenBank/DDBJ databases">
        <authorList>
            <person name="Martin H S."/>
        </authorList>
    </citation>
    <scope>NUCLEOTIDE SEQUENCE</scope>
</reference>
<feature type="active site" description="Proton donor/acceptor" evidence="11">
    <location>
        <position position="388"/>
    </location>
</feature>
<evidence type="ECO:0000256" key="11">
    <source>
        <dbReference type="PROSITE-ProRule" id="PRU01379"/>
    </source>
</evidence>
<name>A0ABN8I9K3_9NEOP</name>
<dbReference type="Pfam" id="PF00246">
    <property type="entry name" value="Peptidase_M14"/>
    <property type="match status" value="1"/>
</dbReference>
<evidence type="ECO:0000259" key="13">
    <source>
        <dbReference type="PROSITE" id="PS52035"/>
    </source>
</evidence>
<dbReference type="PROSITE" id="PS52035">
    <property type="entry name" value="PEPTIDASE_M14"/>
    <property type="match status" value="1"/>
</dbReference>
<comment type="cofactor">
    <cofactor evidence="1">
        <name>Zn(2+)</name>
        <dbReference type="ChEBI" id="CHEBI:29105"/>
    </cofactor>
</comment>
<evidence type="ECO:0000256" key="4">
    <source>
        <dbReference type="ARBA" id="ARBA00022670"/>
    </source>
</evidence>
<dbReference type="Gene3D" id="3.30.70.340">
    <property type="entry name" value="Metallocarboxypeptidase-like"/>
    <property type="match status" value="1"/>
</dbReference>
<keyword evidence="3" id="KW-0121">Carboxypeptidase</keyword>
<dbReference type="SMART" id="SM00631">
    <property type="entry name" value="Zn_pept"/>
    <property type="match status" value="1"/>
</dbReference>
<dbReference type="PRINTS" id="PR00765">
    <property type="entry name" value="CRBOXYPTASEA"/>
</dbReference>
<dbReference type="PANTHER" id="PTHR11705:SF140">
    <property type="entry name" value="FI02848P-RELATED"/>
    <property type="match status" value="1"/>
</dbReference>
<keyword evidence="4" id="KW-0645">Protease</keyword>
<evidence type="ECO:0000256" key="10">
    <source>
        <dbReference type="ARBA" id="ARBA00023157"/>
    </source>
</evidence>
<sequence>MRASDLVAVFLSVVTVATAGKNDLYAGNSVYGVQLQSRSDLRVLQELEIRLDLDFWRRGFPGQREAIVMVSKENNDEFKKQLDLEGITRRVYIENVKNELNKVDEELDLWRRNRQSRVFPFQDYPRYVEINAYLERIAAEYPDVVTLVNAGKSFEGRDVKYLKISTSNFTDSTKPIYFMNAMIHAREWVTTPVALYSIHRLVEDVRANERDVLEGTDWIIMPLVNPDGYEYTHTDERLWRRTRSYNPSVSETCYGVDGNRNFNVSFNTIGVSSDPCSNVYPGVEAFSEVEITYIRDVLHEHLDRIQLYLDIHSQGNYVLFAYGDDSLPPNAVHLHHVGAIMGAAIDVHKLPQALYYLVGNSALVLYGTSGSAQDYAQFVGVPFSYTLELPGYGYRFEVPPQYIEQIVEETWQGIVASARASTLYYQNRTRGQNRE</sequence>
<evidence type="ECO:0000256" key="9">
    <source>
        <dbReference type="ARBA" id="ARBA00023049"/>
    </source>
</evidence>
<keyword evidence="7" id="KW-0378">Hydrolase</keyword>
<dbReference type="InterPro" id="IPR003146">
    <property type="entry name" value="M14A_act_pep"/>
</dbReference>
<evidence type="ECO:0000313" key="15">
    <source>
        <dbReference type="Proteomes" id="UP000837857"/>
    </source>
</evidence>
<gene>
    <name evidence="14" type="ORF">IPOD504_LOCUS7833</name>
</gene>
<dbReference type="SUPFAM" id="SSF54897">
    <property type="entry name" value="Protease propeptides/inhibitors"/>
    <property type="match status" value="1"/>
</dbReference>
<keyword evidence="9" id="KW-0482">Metalloprotease</keyword>
<organism evidence="14 15">
    <name type="scientific">Iphiclides podalirius</name>
    <name type="common">scarce swallowtail</name>
    <dbReference type="NCBI Taxonomy" id="110791"/>
    <lineage>
        <taxon>Eukaryota</taxon>
        <taxon>Metazoa</taxon>
        <taxon>Ecdysozoa</taxon>
        <taxon>Arthropoda</taxon>
        <taxon>Hexapoda</taxon>
        <taxon>Insecta</taxon>
        <taxon>Pterygota</taxon>
        <taxon>Neoptera</taxon>
        <taxon>Endopterygota</taxon>
        <taxon>Lepidoptera</taxon>
        <taxon>Glossata</taxon>
        <taxon>Ditrysia</taxon>
        <taxon>Papilionoidea</taxon>
        <taxon>Papilionidae</taxon>
        <taxon>Papilioninae</taxon>
        <taxon>Iphiclides</taxon>
    </lineage>
</organism>
<keyword evidence="6 12" id="KW-0732">Signal</keyword>
<keyword evidence="8" id="KW-0862">Zinc</keyword>
<feature type="signal peptide" evidence="12">
    <location>
        <begin position="1"/>
        <end position="19"/>
    </location>
</feature>
<evidence type="ECO:0000256" key="5">
    <source>
        <dbReference type="ARBA" id="ARBA00022723"/>
    </source>
</evidence>
<keyword evidence="5" id="KW-0479">Metal-binding</keyword>
<dbReference type="PANTHER" id="PTHR11705">
    <property type="entry name" value="PROTEASE FAMILY M14 CARBOXYPEPTIDASE A,B"/>
    <property type="match status" value="1"/>
</dbReference>
<evidence type="ECO:0000256" key="8">
    <source>
        <dbReference type="ARBA" id="ARBA00022833"/>
    </source>
</evidence>
<evidence type="ECO:0000256" key="6">
    <source>
        <dbReference type="ARBA" id="ARBA00022729"/>
    </source>
</evidence>
<protein>
    <recommendedName>
        <fullName evidence="13">Peptidase M14 domain-containing protein</fullName>
    </recommendedName>
</protein>
<dbReference type="EMBL" id="OW152832">
    <property type="protein sequence ID" value="CAH2051563.1"/>
    <property type="molecule type" value="Genomic_DNA"/>
</dbReference>
<feature type="chain" id="PRO_5045550014" description="Peptidase M14 domain-containing protein" evidence="12">
    <location>
        <begin position="20"/>
        <end position="435"/>
    </location>
</feature>
<dbReference type="SUPFAM" id="SSF53187">
    <property type="entry name" value="Zn-dependent exopeptidases"/>
    <property type="match status" value="1"/>
</dbReference>
<evidence type="ECO:0000256" key="12">
    <source>
        <dbReference type="SAM" id="SignalP"/>
    </source>
</evidence>
<feature type="domain" description="Peptidase M14" evidence="13">
    <location>
        <begin position="123"/>
        <end position="421"/>
    </location>
</feature>